<evidence type="ECO:0000313" key="2">
    <source>
        <dbReference type="EMBL" id="KIJ08942.1"/>
    </source>
</evidence>
<reference evidence="3" key="2">
    <citation type="submission" date="2015-01" db="EMBL/GenBank/DDBJ databases">
        <title>Evolutionary Origins and Diversification of the Mycorrhizal Mutualists.</title>
        <authorList>
            <consortium name="DOE Joint Genome Institute"/>
            <consortium name="Mycorrhizal Genomics Consortium"/>
            <person name="Kohler A."/>
            <person name="Kuo A."/>
            <person name="Nagy L.G."/>
            <person name="Floudas D."/>
            <person name="Copeland A."/>
            <person name="Barry K.W."/>
            <person name="Cichocki N."/>
            <person name="Veneault-Fourrey C."/>
            <person name="LaButti K."/>
            <person name="Lindquist E.A."/>
            <person name="Lipzen A."/>
            <person name="Lundell T."/>
            <person name="Morin E."/>
            <person name="Murat C."/>
            <person name="Riley R."/>
            <person name="Ohm R."/>
            <person name="Sun H."/>
            <person name="Tunlid A."/>
            <person name="Henrissat B."/>
            <person name="Grigoriev I.V."/>
            <person name="Hibbett D.S."/>
            <person name="Martin F."/>
        </authorList>
    </citation>
    <scope>NUCLEOTIDE SEQUENCE [LARGE SCALE GENOMIC DNA]</scope>
    <source>
        <strain evidence="3">ATCC 200175</strain>
    </source>
</reference>
<protein>
    <recommendedName>
        <fullName evidence="1">Retrovirus-related Pol polyprotein from transposon TNT 1-94-like beta-barrel domain-containing protein</fullName>
    </recommendedName>
</protein>
<feature type="domain" description="Retrovirus-related Pol polyprotein from transposon TNT 1-94-like beta-barrel" evidence="1">
    <location>
        <begin position="162"/>
        <end position="241"/>
    </location>
</feature>
<sequence length="313" mass="35251">MWDNTQKAFDLAHILGVEPSFETIHALDKIAASSIAPSFEIEPAPKRLCLEDRLSAAVPAYDDDTISLGSDYIEDDIYNMYINEQANEGENVVEYQWQVPFSSPQQQYAYFSAGACFNAHIRIAMSSISVEPCPNENCVHLISFSACARCKGKRPDQSSPIWMLDSGASEHFTMSLDDFSEYSPLETKMTAYTANGVATIEGKGTVIIRYKDEQGYAVAARLHPVLYMPQLNHWSLSMGSFLRDKLTVCSNSQHITIYTESGNPYLIFHPRILGDTIYVLESYSWTEKLKTSINPVDYELMHCHFVHPSKEVL</sequence>
<dbReference type="AlphaFoldDB" id="A0A0C9TMB9"/>
<evidence type="ECO:0000313" key="3">
    <source>
        <dbReference type="Proteomes" id="UP000053647"/>
    </source>
</evidence>
<dbReference type="HOGENOM" id="CLU_888771_0_0_1"/>
<dbReference type="Proteomes" id="UP000053647">
    <property type="component" value="Unassembled WGS sequence"/>
</dbReference>
<organism evidence="2 3">
    <name type="scientific">Paxillus involutus ATCC 200175</name>
    <dbReference type="NCBI Taxonomy" id="664439"/>
    <lineage>
        <taxon>Eukaryota</taxon>
        <taxon>Fungi</taxon>
        <taxon>Dikarya</taxon>
        <taxon>Basidiomycota</taxon>
        <taxon>Agaricomycotina</taxon>
        <taxon>Agaricomycetes</taxon>
        <taxon>Agaricomycetidae</taxon>
        <taxon>Boletales</taxon>
        <taxon>Paxilineae</taxon>
        <taxon>Paxillaceae</taxon>
        <taxon>Paxillus</taxon>
    </lineage>
</organism>
<dbReference type="Pfam" id="PF22936">
    <property type="entry name" value="Pol_BBD"/>
    <property type="match status" value="1"/>
</dbReference>
<dbReference type="OrthoDB" id="3069822at2759"/>
<evidence type="ECO:0000259" key="1">
    <source>
        <dbReference type="Pfam" id="PF22936"/>
    </source>
</evidence>
<dbReference type="InterPro" id="IPR054722">
    <property type="entry name" value="PolX-like_BBD"/>
</dbReference>
<gene>
    <name evidence="2" type="ORF">PAXINDRAFT_17950</name>
</gene>
<keyword evidence="3" id="KW-1185">Reference proteome</keyword>
<accession>A0A0C9TMB9</accession>
<proteinExistence type="predicted"/>
<reference evidence="2 3" key="1">
    <citation type="submission" date="2014-06" db="EMBL/GenBank/DDBJ databases">
        <authorList>
            <consortium name="DOE Joint Genome Institute"/>
            <person name="Kuo A."/>
            <person name="Kohler A."/>
            <person name="Nagy L.G."/>
            <person name="Floudas D."/>
            <person name="Copeland A."/>
            <person name="Barry K.W."/>
            <person name="Cichocki N."/>
            <person name="Veneault-Fourrey C."/>
            <person name="LaButti K."/>
            <person name="Lindquist E.A."/>
            <person name="Lipzen A."/>
            <person name="Lundell T."/>
            <person name="Morin E."/>
            <person name="Murat C."/>
            <person name="Sun H."/>
            <person name="Tunlid A."/>
            <person name="Henrissat B."/>
            <person name="Grigoriev I.V."/>
            <person name="Hibbett D.S."/>
            <person name="Martin F."/>
            <person name="Nordberg H.P."/>
            <person name="Cantor M.N."/>
            <person name="Hua S.X."/>
        </authorList>
    </citation>
    <scope>NUCLEOTIDE SEQUENCE [LARGE SCALE GENOMIC DNA]</scope>
    <source>
        <strain evidence="2 3">ATCC 200175</strain>
    </source>
</reference>
<dbReference type="EMBL" id="KN819531">
    <property type="protein sequence ID" value="KIJ08942.1"/>
    <property type="molecule type" value="Genomic_DNA"/>
</dbReference>
<name>A0A0C9TMB9_PAXIN</name>